<dbReference type="GO" id="GO:0008168">
    <property type="term" value="F:methyltransferase activity"/>
    <property type="evidence" value="ECO:0007669"/>
    <property type="project" value="UniProtKB-KW"/>
</dbReference>
<dbReference type="SUPFAM" id="SSF53335">
    <property type="entry name" value="S-adenosyl-L-methionine-dependent methyltransferases"/>
    <property type="match status" value="1"/>
</dbReference>
<dbReference type="Gene3D" id="1.10.1200.270">
    <property type="entry name" value="Methyltransferase, alpha-helical capping domain"/>
    <property type="match status" value="1"/>
</dbReference>
<dbReference type="GeneID" id="107418636"/>
<dbReference type="RefSeq" id="XP_015882822.3">
    <property type="nucleotide sequence ID" value="XM_016027336.3"/>
</dbReference>
<organism evidence="5 6">
    <name type="scientific">Ziziphus jujuba</name>
    <name type="common">Chinese jujube</name>
    <name type="synonym">Ziziphus sativa</name>
    <dbReference type="NCBI Taxonomy" id="326968"/>
    <lineage>
        <taxon>Eukaryota</taxon>
        <taxon>Viridiplantae</taxon>
        <taxon>Streptophyta</taxon>
        <taxon>Embryophyta</taxon>
        <taxon>Tracheophyta</taxon>
        <taxon>Spermatophyta</taxon>
        <taxon>Magnoliopsida</taxon>
        <taxon>eudicotyledons</taxon>
        <taxon>Gunneridae</taxon>
        <taxon>Pentapetalae</taxon>
        <taxon>rosids</taxon>
        <taxon>fabids</taxon>
        <taxon>Rosales</taxon>
        <taxon>Rhamnaceae</taxon>
        <taxon>Paliureae</taxon>
        <taxon>Ziziphus</taxon>
    </lineage>
</organism>
<dbReference type="InterPro" id="IPR029063">
    <property type="entry name" value="SAM-dependent_MTases_sf"/>
</dbReference>
<dbReference type="PANTHER" id="PTHR31009">
    <property type="entry name" value="S-ADENOSYL-L-METHIONINE:CARBOXYL METHYLTRANSFERASE FAMILY PROTEIN"/>
    <property type="match status" value="1"/>
</dbReference>
<keyword evidence="4" id="KW-0460">Magnesium</keyword>
<dbReference type="GO" id="GO:0046872">
    <property type="term" value="F:metal ion binding"/>
    <property type="evidence" value="ECO:0007669"/>
    <property type="project" value="UniProtKB-KW"/>
</dbReference>
<evidence type="ECO:0000256" key="3">
    <source>
        <dbReference type="ARBA" id="ARBA00022723"/>
    </source>
</evidence>
<keyword evidence="5" id="KW-1185">Reference proteome</keyword>
<sequence>MAELAGFAANGGSGLYGYSRNSTFQRKAIEGAKELIDKAIAEKLEINDFSSTKAFQVADLGCSVGPNTFLAVQNIIDAIELKYKKCQGQSSSLQLPEFQVFFNDQISNDFNQLFTSLPPERRYYAMGMPGSFHGRLFPNGSLHFVHSSFSLQILSRVPNEVVDKSSPAWNKGRIHYTNSSDEVFRAYEAQYEKDMERFLNARAQEIVHGGLMALILPCCPNGKSHSEAFVNMTIDLLGSSLVDMARKGMISEEKVDSFNIPTFNASLSQVEAIVKRNGCFRIEILKSLPQEKPQPKVLSSTMRACMEGMIKQHFGYEILDELFDLLSKKFEESFSSSEPEIEISLFVLLKRKYNK</sequence>
<dbReference type="Pfam" id="PF03492">
    <property type="entry name" value="Methyltransf_7"/>
    <property type="match status" value="1"/>
</dbReference>
<gene>
    <name evidence="6" type="primary">LOC107418636</name>
</gene>
<dbReference type="GO" id="GO:0032259">
    <property type="term" value="P:methylation"/>
    <property type="evidence" value="ECO:0007669"/>
    <property type="project" value="UniProtKB-KW"/>
</dbReference>
<name>A0A6P4AAR6_ZIZJJ</name>
<accession>A0A6P4AAR6</accession>
<dbReference type="InParanoid" id="A0A6P4AAR6"/>
<dbReference type="InterPro" id="IPR042086">
    <property type="entry name" value="MeTrfase_capping"/>
</dbReference>
<keyword evidence="1" id="KW-0489">Methyltransferase</keyword>
<dbReference type="InterPro" id="IPR005299">
    <property type="entry name" value="MeTrfase_7"/>
</dbReference>
<evidence type="ECO:0000256" key="1">
    <source>
        <dbReference type="ARBA" id="ARBA00022603"/>
    </source>
</evidence>
<evidence type="ECO:0000256" key="2">
    <source>
        <dbReference type="ARBA" id="ARBA00022679"/>
    </source>
</evidence>
<protein>
    <submittedName>
        <fullName evidence="6">Loganic acid O-methyltransferase-like</fullName>
    </submittedName>
</protein>
<evidence type="ECO:0000313" key="5">
    <source>
        <dbReference type="Proteomes" id="UP001652623"/>
    </source>
</evidence>
<reference evidence="6" key="2">
    <citation type="submission" date="2025-08" db="UniProtKB">
        <authorList>
            <consortium name="RefSeq"/>
        </authorList>
    </citation>
    <scope>IDENTIFICATION</scope>
    <source>
        <tissue evidence="6">Seedling</tissue>
    </source>
</reference>
<dbReference type="Gene3D" id="3.40.50.150">
    <property type="entry name" value="Vaccinia Virus protein VP39"/>
    <property type="match status" value="1"/>
</dbReference>
<dbReference type="AlphaFoldDB" id="A0A6P4AAR6"/>
<dbReference type="Proteomes" id="UP001652623">
    <property type="component" value="Chromosome 2"/>
</dbReference>
<proteinExistence type="predicted"/>
<dbReference type="KEGG" id="zju:107418636"/>
<keyword evidence="3" id="KW-0479">Metal-binding</keyword>
<evidence type="ECO:0000313" key="6">
    <source>
        <dbReference type="RefSeq" id="XP_015882822.3"/>
    </source>
</evidence>
<keyword evidence="2" id="KW-0808">Transferase</keyword>
<reference evidence="5" key="1">
    <citation type="submission" date="2025-05" db="UniProtKB">
        <authorList>
            <consortium name="RefSeq"/>
        </authorList>
    </citation>
    <scope>NUCLEOTIDE SEQUENCE [LARGE SCALE GENOMIC DNA]</scope>
</reference>
<dbReference type="FunCoup" id="A0A6P4AAR6">
    <property type="interactions" value="4"/>
</dbReference>
<evidence type="ECO:0000256" key="4">
    <source>
        <dbReference type="ARBA" id="ARBA00022842"/>
    </source>
</evidence>